<dbReference type="EMBL" id="OZ034815">
    <property type="protein sequence ID" value="CAL1368775.1"/>
    <property type="molecule type" value="Genomic_DNA"/>
</dbReference>
<evidence type="ECO:0008006" key="5">
    <source>
        <dbReference type="Google" id="ProtNLM"/>
    </source>
</evidence>
<organism evidence="3 4">
    <name type="scientific">Linum trigynum</name>
    <dbReference type="NCBI Taxonomy" id="586398"/>
    <lineage>
        <taxon>Eukaryota</taxon>
        <taxon>Viridiplantae</taxon>
        <taxon>Streptophyta</taxon>
        <taxon>Embryophyta</taxon>
        <taxon>Tracheophyta</taxon>
        <taxon>Spermatophyta</taxon>
        <taxon>Magnoliopsida</taxon>
        <taxon>eudicotyledons</taxon>
        <taxon>Gunneridae</taxon>
        <taxon>Pentapetalae</taxon>
        <taxon>rosids</taxon>
        <taxon>fabids</taxon>
        <taxon>Malpighiales</taxon>
        <taxon>Linaceae</taxon>
        <taxon>Linum</taxon>
    </lineage>
</organism>
<name>A0AAV2D7U4_9ROSI</name>
<feature type="compositionally biased region" description="Polar residues" evidence="1">
    <location>
        <begin position="90"/>
        <end position="101"/>
    </location>
</feature>
<proteinExistence type="predicted"/>
<keyword evidence="4" id="KW-1185">Reference proteome</keyword>
<accession>A0AAV2D7U4</accession>
<reference evidence="3 4" key="1">
    <citation type="submission" date="2024-04" db="EMBL/GenBank/DDBJ databases">
        <authorList>
            <person name="Fracassetti M."/>
        </authorList>
    </citation>
    <scope>NUCLEOTIDE SEQUENCE [LARGE SCALE GENOMIC DNA]</scope>
</reference>
<sequence>MRYITLLTFLSTTPGSYVNCGGGTPQADAGTLRSGQMSRLCSSTGYPCIDIVSSGCWRSLKPKAVTPVANISHNSSIRSVDIPPSRTPSRKLSSVYSMLSY</sequence>
<protein>
    <recommendedName>
        <fullName evidence="5">Secreted protein</fullName>
    </recommendedName>
</protein>
<evidence type="ECO:0000256" key="1">
    <source>
        <dbReference type="SAM" id="MobiDB-lite"/>
    </source>
</evidence>
<keyword evidence="2" id="KW-0732">Signal</keyword>
<feature type="chain" id="PRO_5043718624" description="Secreted protein" evidence="2">
    <location>
        <begin position="16"/>
        <end position="101"/>
    </location>
</feature>
<evidence type="ECO:0000256" key="2">
    <source>
        <dbReference type="SAM" id="SignalP"/>
    </source>
</evidence>
<dbReference type="AlphaFoldDB" id="A0AAV2D7U4"/>
<feature type="signal peptide" evidence="2">
    <location>
        <begin position="1"/>
        <end position="15"/>
    </location>
</feature>
<evidence type="ECO:0000313" key="4">
    <source>
        <dbReference type="Proteomes" id="UP001497516"/>
    </source>
</evidence>
<gene>
    <name evidence="3" type="ORF">LTRI10_LOCUS11733</name>
</gene>
<feature type="region of interest" description="Disordered" evidence="1">
    <location>
        <begin position="80"/>
        <end position="101"/>
    </location>
</feature>
<dbReference type="Proteomes" id="UP001497516">
    <property type="component" value="Chromosome 2"/>
</dbReference>
<evidence type="ECO:0000313" key="3">
    <source>
        <dbReference type="EMBL" id="CAL1368775.1"/>
    </source>
</evidence>